<dbReference type="SUPFAM" id="SSF56731">
    <property type="entry name" value="DNA primase core"/>
    <property type="match status" value="1"/>
</dbReference>
<evidence type="ECO:0000256" key="2">
    <source>
        <dbReference type="ARBA" id="ARBA00022515"/>
    </source>
</evidence>
<evidence type="ECO:0000256" key="6">
    <source>
        <dbReference type="ARBA" id="ARBA00022723"/>
    </source>
</evidence>
<dbReference type="FunFam" id="3.40.1360.10:FF:000010">
    <property type="entry name" value="DNA primase DnaG"/>
    <property type="match status" value="1"/>
</dbReference>
<feature type="compositionally biased region" description="Basic and acidic residues" evidence="10">
    <location>
        <begin position="354"/>
        <end position="373"/>
    </location>
</feature>
<dbReference type="PANTHER" id="PTHR30313:SF2">
    <property type="entry name" value="DNA PRIMASE"/>
    <property type="match status" value="1"/>
</dbReference>
<evidence type="ECO:0000256" key="4">
    <source>
        <dbReference type="ARBA" id="ARBA00022695"/>
    </source>
</evidence>
<dbReference type="CDD" id="cd01029">
    <property type="entry name" value="TOPRIM_primases"/>
    <property type="match status" value="1"/>
</dbReference>
<dbReference type="PROSITE" id="PS50880">
    <property type="entry name" value="TOPRIM"/>
    <property type="match status" value="1"/>
</dbReference>
<dbReference type="Pfam" id="PF13662">
    <property type="entry name" value="Toprim_4"/>
    <property type="match status" value="1"/>
</dbReference>
<evidence type="ECO:0000256" key="5">
    <source>
        <dbReference type="ARBA" id="ARBA00022705"/>
    </source>
</evidence>
<dbReference type="Gene3D" id="3.40.1360.10">
    <property type="match status" value="1"/>
</dbReference>
<comment type="caution">
    <text evidence="12">The sequence shown here is derived from an EMBL/GenBank/DDBJ whole genome shotgun (WGS) entry which is preliminary data.</text>
</comment>
<comment type="subunit">
    <text evidence="9">Forms a ternary complex with MCM helicase and DNA.</text>
</comment>
<keyword evidence="4 9" id="KW-0548">Nucleotidyltransferase</keyword>
<keyword evidence="6" id="KW-0479">Metal-binding</keyword>
<dbReference type="GO" id="GO:0046872">
    <property type="term" value="F:metal ion binding"/>
    <property type="evidence" value="ECO:0007669"/>
    <property type="project" value="UniProtKB-KW"/>
</dbReference>
<keyword evidence="3 9" id="KW-0808">Transferase</keyword>
<feature type="compositionally biased region" description="Basic and acidic residues" evidence="10">
    <location>
        <begin position="379"/>
        <end position="400"/>
    </location>
</feature>
<evidence type="ECO:0000256" key="8">
    <source>
        <dbReference type="ARBA" id="ARBA00023163"/>
    </source>
</evidence>
<evidence type="ECO:0000256" key="1">
    <source>
        <dbReference type="ARBA" id="ARBA00022478"/>
    </source>
</evidence>
<dbReference type="RefSeq" id="WP_209591049.1">
    <property type="nucleotide sequence ID" value="NZ_JAGGMU010000002.1"/>
</dbReference>
<dbReference type="EC" id="2.7.7.101" evidence="9"/>
<dbReference type="HAMAP" id="MF_00007">
    <property type="entry name" value="DNA_primase_DnaG_arc"/>
    <property type="match status" value="1"/>
</dbReference>
<protein>
    <recommendedName>
        <fullName evidence="9">DNA primase DnaG</fullName>
        <ecNumber evidence="9">2.7.7.101</ecNumber>
    </recommendedName>
</protein>
<dbReference type="InterPro" id="IPR020607">
    <property type="entry name" value="Primase_DnaG_arc"/>
</dbReference>
<sequence>MDLGTSKYIIYAELLADGYVEKHDVIGAIFGQTEGLLSNELDLRDLQKSGRIGRIDVELENMGGKSLAKITLPSSLDKVETSILAATLETIDRVGPCLATVNIKNVEDIRISKRHYITERAQNILKKLMDEMVDSYEITDEIKESLRVQEIMEYGEENLPCGPNVVHSDAVIVVEGRADVLNLLRCGIKNAVAVEGTSVPKSIIELTKRKTTTIFTDGDRGGELILKELLQTCDVDYVARAPYGKEVEETSKKEILKCLRSKIPIEQYNINMEEGKTDKYEKSEKTYKTSNNNGNGNGNGINSRENKKIEEFIPQGSKDKDKSKDKEGFGYHKYKKELNSNLEHIKENFGKSQILDEKSEKSEKAHPVKDYLKGEGIIDVDKLNEESKISESSKKSEDTILGKTSKSAGMNVEVKTENLRNKEKDSSKTEVSKKKIIEMENKKSGKTIEARVQKNDEKDKKIKADEPLTDSKISTEFKAKELEKRKTKASKEYKESKEKEDKFGRNIGNIISNDSKNKELVDKIEIESTIEVTPLIDINDINSVKSIVDKIQGTGMVSIIHDGVEKLINMEELVDNPEIKDNDIIILDYPINQQIVDKLYNKTKLIIGKNVNVSKRPSELRLLSFNELKA</sequence>
<keyword evidence="1 9" id="KW-0240">DNA-directed RNA polymerase</keyword>
<comment type="similarity">
    <text evidence="9">Belongs to the archaeal DnaG primase family.</text>
</comment>
<dbReference type="InterPro" id="IPR034154">
    <property type="entry name" value="TOPRIM_DnaG/twinkle"/>
</dbReference>
<dbReference type="GO" id="GO:0006269">
    <property type="term" value="P:DNA replication, synthesis of primer"/>
    <property type="evidence" value="ECO:0007669"/>
    <property type="project" value="UniProtKB-UniRule"/>
</dbReference>
<proteinExistence type="inferred from homology"/>
<feature type="region of interest" description="Disordered" evidence="10">
    <location>
        <begin position="354"/>
        <end position="438"/>
    </location>
</feature>
<dbReference type="Proteomes" id="UP000740329">
    <property type="component" value="Unassembled WGS sequence"/>
</dbReference>
<dbReference type="InterPro" id="IPR006171">
    <property type="entry name" value="TOPRIM_dom"/>
</dbReference>
<dbReference type="NCBIfam" id="NF003108">
    <property type="entry name" value="PRK04031.1-1"/>
    <property type="match status" value="1"/>
</dbReference>
<dbReference type="GO" id="GO:0008143">
    <property type="term" value="F:poly(A) binding"/>
    <property type="evidence" value="ECO:0007669"/>
    <property type="project" value="InterPro"/>
</dbReference>
<evidence type="ECO:0000313" key="12">
    <source>
        <dbReference type="EMBL" id="MBP2201580.1"/>
    </source>
</evidence>
<dbReference type="InterPro" id="IPR050219">
    <property type="entry name" value="DnaG_primase"/>
</dbReference>
<keyword evidence="8 9" id="KW-0804">Transcription</keyword>
<evidence type="ECO:0000256" key="3">
    <source>
        <dbReference type="ARBA" id="ARBA00022679"/>
    </source>
</evidence>
<dbReference type="GO" id="GO:0005737">
    <property type="term" value="C:cytoplasm"/>
    <property type="evidence" value="ECO:0007669"/>
    <property type="project" value="TreeGrafter"/>
</dbReference>
<reference evidence="12" key="1">
    <citation type="submission" date="2021-03" db="EMBL/GenBank/DDBJ databases">
        <title>Genomic Encyclopedia of Type Strains, Phase IV (KMG-V): Genome sequencing to study the core and pangenomes of soil and plant-associated prokaryotes.</title>
        <authorList>
            <person name="Whitman W."/>
        </authorList>
    </citation>
    <scope>NUCLEOTIDE SEQUENCE</scope>
    <source>
        <strain evidence="12">C4</strain>
    </source>
</reference>
<feature type="domain" description="Toprim" evidence="11">
    <location>
        <begin position="169"/>
        <end position="243"/>
    </location>
</feature>
<dbReference type="SMART" id="SM00493">
    <property type="entry name" value="TOPRIM"/>
    <property type="match status" value="1"/>
</dbReference>
<dbReference type="EMBL" id="JAGGMV010000002">
    <property type="protein sequence ID" value="MBP2201580.1"/>
    <property type="molecule type" value="Genomic_DNA"/>
</dbReference>
<comment type="function">
    <text evidence="9">RNA polymerase that catalyzes the synthesis of short RNA molecules used as primers for DNA polymerase during DNA replication.</text>
</comment>
<evidence type="ECO:0000313" key="13">
    <source>
        <dbReference type="Proteomes" id="UP000740329"/>
    </source>
</evidence>
<keyword evidence="5 9" id="KW-0235">DNA replication</keyword>
<keyword evidence="7" id="KW-0460">Magnesium</keyword>
<feature type="region of interest" description="Disordered" evidence="10">
    <location>
        <begin position="279"/>
        <end position="306"/>
    </location>
</feature>
<evidence type="ECO:0000259" key="11">
    <source>
        <dbReference type="PROSITE" id="PS50880"/>
    </source>
</evidence>
<dbReference type="GO" id="GO:0000428">
    <property type="term" value="C:DNA-directed RNA polymerase complex"/>
    <property type="evidence" value="ECO:0007669"/>
    <property type="project" value="UniProtKB-KW"/>
</dbReference>
<feature type="region of interest" description="Disordered" evidence="10">
    <location>
        <begin position="446"/>
        <end position="465"/>
    </location>
</feature>
<gene>
    <name evidence="9" type="primary">dnaG</name>
    <name evidence="12" type="ORF">J3E07_000992</name>
</gene>
<dbReference type="GO" id="GO:0003899">
    <property type="term" value="F:DNA-directed RNA polymerase activity"/>
    <property type="evidence" value="ECO:0007669"/>
    <property type="project" value="UniProtKB-UniRule"/>
</dbReference>
<dbReference type="GO" id="GO:1990077">
    <property type="term" value="C:primosome complex"/>
    <property type="evidence" value="ECO:0007669"/>
    <property type="project" value="UniProtKB-KW"/>
</dbReference>
<organism evidence="12 13">
    <name type="scientific">Methanococcus voltae</name>
    <dbReference type="NCBI Taxonomy" id="2188"/>
    <lineage>
        <taxon>Archaea</taxon>
        <taxon>Methanobacteriati</taxon>
        <taxon>Methanobacteriota</taxon>
        <taxon>Methanomada group</taxon>
        <taxon>Methanococci</taxon>
        <taxon>Methanococcales</taxon>
        <taxon>Methanococcaceae</taxon>
        <taxon>Methanococcus</taxon>
    </lineage>
</organism>
<accession>A0A8J7RHG4</accession>
<comment type="catalytic activity">
    <reaction evidence="9">
        <text>ssDNA + n NTP = ssDNA/pppN(pN)n-1 hybrid + (n-1) diphosphate.</text>
        <dbReference type="EC" id="2.7.7.101"/>
    </reaction>
</comment>
<dbReference type="OrthoDB" id="8643at2157"/>
<dbReference type="AlphaFoldDB" id="A0A8J7RHG4"/>
<name>A0A8J7RHG4_METVO</name>
<keyword evidence="2 9" id="KW-0639">Primosome</keyword>
<dbReference type="PANTHER" id="PTHR30313">
    <property type="entry name" value="DNA PRIMASE"/>
    <property type="match status" value="1"/>
</dbReference>
<evidence type="ECO:0000256" key="10">
    <source>
        <dbReference type="SAM" id="MobiDB-lite"/>
    </source>
</evidence>
<evidence type="ECO:0000256" key="7">
    <source>
        <dbReference type="ARBA" id="ARBA00022842"/>
    </source>
</evidence>
<dbReference type="GO" id="GO:0000178">
    <property type="term" value="C:exosome (RNase complex)"/>
    <property type="evidence" value="ECO:0007669"/>
    <property type="project" value="InterPro"/>
</dbReference>
<feature type="compositionally biased region" description="Basic and acidic residues" evidence="10">
    <location>
        <begin position="414"/>
        <end position="438"/>
    </location>
</feature>
<evidence type="ECO:0000256" key="9">
    <source>
        <dbReference type="HAMAP-Rule" id="MF_00007"/>
    </source>
</evidence>